<keyword evidence="1" id="KW-0732">Signal</keyword>
<accession>A0A238LDL8</accession>
<dbReference type="Gene3D" id="3.30.110.170">
    <property type="entry name" value="Protein of unknown function (DUF541), domain 1"/>
    <property type="match status" value="1"/>
</dbReference>
<dbReference type="AlphaFoldDB" id="A0A238LDL8"/>
<dbReference type="InterPro" id="IPR007497">
    <property type="entry name" value="SIMPL/DUF541"/>
</dbReference>
<dbReference type="Proteomes" id="UP000201613">
    <property type="component" value="Unassembled WGS sequence"/>
</dbReference>
<protein>
    <submittedName>
        <fullName evidence="2">26 kDa periplasmic immunogenic protein</fullName>
    </submittedName>
</protein>
<dbReference type="Pfam" id="PF04402">
    <property type="entry name" value="SIMPL"/>
    <property type="match status" value="1"/>
</dbReference>
<gene>
    <name evidence="2" type="ORF">LOM8899_01811</name>
</gene>
<dbReference type="EMBL" id="FXZK01000003">
    <property type="protein sequence ID" value="SMY07672.1"/>
    <property type="molecule type" value="Genomic_DNA"/>
</dbReference>
<sequence>MLSKELVMPKLLRPILFCALLFATTATAQTSDTAVITVTAEGSVTAAPDMAFISVGVAERRPSANQALEAMSLGTQQVLDRLTTAGIASEDMQTGQLSLQPYYESSSLDREPKVAGFEAYTTINVRVRDLPILGKVLDAAVQDGANRLGGIRFDVSDAEPLLDDARRDAVRRAQAKAELFVQAAGVELGALLSLTEEGGQFGGPMAMEMRMMDAASSVPIAEGEMTLTATVTMIYEIAQ</sequence>
<evidence type="ECO:0000313" key="2">
    <source>
        <dbReference type="EMBL" id="SMY07672.1"/>
    </source>
</evidence>
<feature type="signal peptide" evidence="1">
    <location>
        <begin position="1"/>
        <end position="28"/>
    </location>
</feature>
<organism evidence="2 3">
    <name type="scientific">Flavimaricola marinus</name>
    <dbReference type="NCBI Taxonomy" id="1819565"/>
    <lineage>
        <taxon>Bacteria</taxon>
        <taxon>Pseudomonadati</taxon>
        <taxon>Pseudomonadota</taxon>
        <taxon>Alphaproteobacteria</taxon>
        <taxon>Rhodobacterales</taxon>
        <taxon>Paracoccaceae</taxon>
        <taxon>Flavimaricola</taxon>
    </lineage>
</organism>
<dbReference type="OrthoDB" id="9813144at2"/>
<dbReference type="GO" id="GO:0006974">
    <property type="term" value="P:DNA damage response"/>
    <property type="evidence" value="ECO:0007669"/>
    <property type="project" value="TreeGrafter"/>
</dbReference>
<evidence type="ECO:0000313" key="3">
    <source>
        <dbReference type="Proteomes" id="UP000201613"/>
    </source>
</evidence>
<evidence type="ECO:0000256" key="1">
    <source>
        <dbReference type="SAM" id="SignalP"/>
    </source>
</evidence>
<dbReference type="PANTHER" id="PTHR34387">
    <property type="entry name" value="SLR1258 PROTEIN"/>
    <property type="match status" value="1"/>
</dbReference>
<feature type="chain" id="PRO_5012444088" evidence="1">
    <location>
        <begin position="29"/>
        <end position="239"/>
    </location>
</feature>
<dbReference type="InterPro" id="IPR052022">
    <property type="entry name" value="26kDa_periplasmic_antigen"/>
</dbReference>
<dbReference type="PANTHER" id="PTHR34387:SF1">
    <property type="entry name" value="PERIPLASMIC IMMUNOGENIC PROTEIN"/>
    <property type="match status" value="1"/>
</dbReference>
<reference evidence="2 3" key="1">
    <citation type="submission" date="2017-05" db="EMBL/GenBank/DDBJ databases">
        <authorList>
            <person name="Song R."/>
            <person name="Chenine A.L."/>
            <person name="Ruprecht R.M."/>
        </authorList>
    </citation>
    <scope>NUCLEOTIDE SEQUENCE [LARGE SCALE GENOMIC DNA]</scope>
    <source>
        <strain evidence="2 3">CECT 8899</strain>
    </source>
</reference>
<proteinExistence type="predicted"/>
<dbReference type="Gene3D" id="3.30.70.2970">
    <property type="entry name" value="Protein of unknown function (DUF541), domain 2"/>
    <property type="match status" value="1"/>
</dbReference>
<name>A0A238LDL8_9RHOB</name>
<keyword evidence="3" id="KW-1185">Reference proteome</keyword>